<feature type="compositionally biased region" description="Pro residues" evidence="1">
    <location>
        <begin position="287"/>
        <end position="300"/>
    </location>
</feature>
<protein>
    <submittedName>
        <fullName evidence="2">Uncharacterized protein</fullName>
    </submittedName>
</protein>
<comment type="caution">
    <text evidence="2">The sequence shown here is derived from an EMBL/GenBank/DDBJ whole genome shotgun (WGS) entry which is preliminary data.</text>
</comment>
<evidence type="ECO:0000256" key="1">
    <source>
        <dbReference type="SAM" id="MobiDB-lite"/>
    </source>
</evidence>
<feature type="region of interest" description="Disordered" evidence="1">
    <location>
        <begin position="218"/>
        <end position="243"/>
    </location>
</feature>
<gene>
    <name evidence="2" type="ORF">SVIO_096410</name>
</gene>
<keyword evidence="3" id="KW-1185">Reference proteome</keyword>
<organism evidence="2 3">
    <name type="scientific">Streptomyces violaceusniger</name>
    <dbReference type="NCBI Taxonomy" id="68280"/>
    <lineage>
        <taxon>Bacteria</taxon>
        <taxon>Bacillati</taxon>
        <taxon>Actinomycetota</taxon>
        <taxon>Actinomycetes</taxon>
        <taxon>Kitasatosporales</taxon>
        <taxon>Streptomycetaceae</taxon>
        <taxon>Streptomyces</taxon>
        <taxon>Streptomyces violaceusniger group</taxon>
    </lineage>
</organism>
<feature type="region of interest" description="Disordered" evidence="1">
    <location>
        <begin position="366"/>
        <end position="413"/>
    </location>
</feature>
<dbReference type="Proteomes" id="UP000301309">
    <property type="component" value="Unassembled WGS sequence"/>
</dbReference>
<feature type="compositionally biased region" description="Low complexity" evidence="1">
    <location>
        <begin position="373"/>
        <end position="394"/>
    </location>
</feature>
<evidence type="ECO:0000313" key="2">
    <source>
        <dbReference type="EMBL" id="GDY59018.1"/>
    </source>
</evidence>
<sequence>MSPLLSLSALRLPLPPSLLLAPLKSGVTAGVRDAAGAVGRLVRPSERGIWSYPGRYYIEVRGVHGIGGEQVARRVELALEEHSRVQWARVNAPSERVVVAVGKPPPSEQDLIARIERAELQAPVGPTEEFDEWAPEPRHPSGGAREAQSLVVVAADVVGLSVATALRLTPWLKLPTEVAATMSVIQNHPRLRRLALAITRGRTTEPTLPVLSALTQGVATSGGGSCSTSSSGWPCGGRRRRRAGPGRRWSRIWCTAPGTWWPSPSWSSGPARPPRTPWSASRSSPWPRGPRPARSPPPSPVRAAGSPSGSPPCPRRPGPAGRDSRPASAGSWRCAASWPWTAARCGGWARSTPWCWTRRRCAATATNPSTWNSSAAPTPSGPPTGSSTSSTPMSPWRPAARADGCSAPWTRWS</sequence>
<dbReference type="AlphaFoldDB" id="A0A4D4LKQ6"/>
<proteinExistence type="predicted"/>
<accession>A0A4D4LKQ6</accession>
<evidence type="ECO:0000313" key="3">
    <source>
        <dbReference type="Proteomes" id="UP000301309"/>
    </source>
</evidence>
<dbReference type="EMBL" id="BJHW01000002">
    <property type="protein sequence ID" value="GDY59018.1"/>
    <property type="molecule type" value="Genomic_DNA"/>
</dbReference>
<reference evidence="2 3" key="1">
    <citation type="journal article" date="2020" name="Int. J. Syst. Evol. Microbiol.">
        <title>Reclassification of Streptomyces castelarensis and Streptomyces sporoclivatus as later heterotypic synonyms of Streptomyces antimycoticus.</title>
        <authorList>
            <person name="Komaki H."/>
            <person name="Tamura T."/>
        </authorList>
    </citation>
    <scope>NUCLEOTIDE SEQUENCE [LARGE SCALE GENOMIC DNA]</scope>
    <source>
        <strain evidence="2 3">NBRC 13459</strain>
    </source>
</reference>
<name>A0A4D4LKQ6_STRVO</name>
<feature type="region of interest" description="Disordered" evidence="1">
    <location>
        <begin position="263"/>
        <end position="330"/>
    </location>
</feature>
<feature type="compositionally biased region" description="Low complexity" evidence="1">
    <location>
        <begin position="277"/>
        <end position="286"/>
    </location>
</feature>